<dbReference type="RefSeq" id="WP_085088957.1">
    <property type="nucleotide sequence ID" value="NZ_FXAK01000007.1"/>
</dbReference>
<sequence length="100" mass="10652">MFFDDLNAACVGAFGEPAVIRRAGRPDITVTGIFDRRHYQVETDDGPVSTLMTSLAVVDADMGGPVPAGATVEVRGLSFTVSEPRPDGQGMTVLLLRESR</sequence>
<gene>
    <name evidence="1" type="ORF">SAMN02982917_4119</name>
</gene>
<organism evidence="1 2">
    <name type="scientific">Azospirillum oryzae</name>
    <dbReference type="NCBI Taxonomy" id="286727"/>
    <lineage>
        <taxon>Bacteria</taxon>
        <taxon>Pseudomonadati</taxon>
        <taxon>Pseudomonadota</taxon>
        <taxon>Alphaproteobacteria</taxon>
        <taxon>Rhodospirillales</taxon>
        <taxon>Azospirillaceae</taxon>
        <taxon>Azospirillum</taxon>
    </lineage>
</organism>
<evidence type="ECO:0000313" key="2">
    <source>
        <dbReference type="Proteomes" id="UP000192936"/>
    </source>
</evidence>
<dbReference type="Proteomes" id="UP000192936">
    <property type="component" value="Unassembled WGS sequence"/>
</dbReference>
<dbReference type="OrthoDB" id="8232139at2"/>
<dbReference type="InterPro" id="IPR008018">
    <property type="entry name" value="Phage_tail_attach_FII"/>
</dbReference>
<dbReference type="InterPro" id="IPR053734">
    <property type="entry name" value="Phage_Head-Tail_Connect_sf"/>
</dbReference>
<accession>A0A1X7GNM2</accession>
<evidence type="ECO:0000313" key="1">
    <source>
        <dbReference type="EMBL" id="SMF72261.1"/>
    </source>
</evidence>
<dbReference type="Gene3D" id="2.40.10.180">
    <property type="entry name" value="Phage tail proteins"/>
    <property type="match status" value="1"/>
</dbReference>
<dbReference type="EMBL" id="FXAK01000007">
    <property type="protein sequence ID" value="SMF72261.1"/>
    <property type="molecule type" value="Genomic_DNA"/>
</dbReference>
<dbReference type="AlphaFoldDB" id="A0A1X7GNM2"/>
<dbReference type="GO" id="GO:0019068">
    <property type="term" value="P:virion assembly"/>
    <property type="evidence" value="ECO:0007669"/>
    <property type="project" value="InterPro"/>
</dbReference>
<dbReference type="STRING" id="286727.SAMN02982917_4119"/>
<reference evidence="1 2" key="1">
    <citation type="submission" date="2017-04" db="EMBL/GenBank/DDBJ databases">
        <authorList>
            <person name="Afonso C.L."/>
            <person name="Miller P.J."/>
            <person name="Scott M.A."/>
            <person name="Spackman E."/>
            <person name="Goraichik I."/>
            <person name="Dimitrov K.M."/>
            <person name="Suarez D.L."/>
            <person name="Swayne D.E."/>
        </authorList>
    </citation>
    <scope>NUCLEOTIDE SEQUENCE [LARGE SCALE GENOMIC DNA]</scope>
    <source>
        <strain evidence="1 2">A2P</strain>
    </source>
</reference>
<protein>
    <submittedName>
        <fullName evidence="1">Uncharacterized protein</fullName>
    </submittedName>
</protein>
<dbReference type="Pfam" id="PF05354">
    <property type="entry name" value="Phage_attach"/>
    <property type="match status" value="1"/>
</dbReference>
<name>A0A1X7GNM2_9PROT</name>
<proteinExistence type="predicted"/>